<dbReference type="EMBL" id="MJFZ01000714">
    <property type="protein sequence ID" value="RAW25776.1"/>
    <property type="molecule type" value="Genomic_DNA"/>
</dbReference>
<dbReference type="EMBL" id="RCMG01000269">
    <property type="protein sequence ID" value="KAG2857965.1"/>
    <property type="molecule type" value="Genomic_DNA"/>
</dbReference>
<dbReference type="PANTHER" id="PTHR46423:SF1">
    <property type="entry name" value="RNA POLYMERASE II-ASSOCIATED PROTEIN 3"/>
    <property type="match status" value="1"/>
</dbReference>
<dbReference type="Gene3D" id="1.25.40.10">
    <property type="entry name" value="Tetratricopeptide repeat domain"/>
    <property type="match status" value="1"/>
</dbReference>
<dbReference type="AlphaFoldDB" id="A0A329RPX3"/>
<evidence type="ECO:0000313" key="12">
    <source>
        <dbReference type="Proteomes" id="UP000251314"/>
    </source>
</evidence>
<gene>
    <name evidence="11" type="ORF">PC110_g17817</name>
    <name evidence="8" type="ORF">PC113_g10224</name>
    <name evidence="9" type="ORF">PC117_g10327</name>
    <name evidence="10" type="ORF">PC129_g7768</name>
</gene>
<dbReference type="Proteomes" id="UP000251314">
    <property type="component" value="Unassembled WGS sequence"/>
</dbReference>
<dbReference type="EMBL" id="RCMV01000216">
    <property type="protein sequence ID" value="KAG3221499.1"/>
    <property type="molecule type" value="Genomic_DNA"/>
</dbReference>
<dbReference type="InterPro" id="IPR025986">
    <property type="entry name" value="RPAP3-like_C"/>
</dbReference>
<dbReference type="SMART" id="SM00028">
    <property type="entry name" value="TPR"/>
    <property type="match status" value="3"/>
</dbReference>
<dbReference type="SUPFAM" id="SSF48452">
    <property type="entry name" value="TPR-like"/>
    <property type="match status" value="1"/>
</dbReference>
<feature type="repeat" description="TPR" evidence="5">
    <location>
        <begin position="175"/>
        <end position="208"/>
    </location>
</feature>
<feature type="region of interest" description="Disordered" evidence="6">
    <location>
        <begin position="307"/>
        <end position="342"/>
    </location>
</feature>
<dbReference type="GO" id="GO:0101031">
    <property type="term" value="C:protein folding chaperone complex"/>
    <property type="evidence" value="ECO:0007669"/>
    <property type="project" value="TreeGrafter"/>
</dbReference>
<protein>
    <recommendedName>
        <fullName evidence="4">RNA polymerase II-associated protein 3</fullName>
    </recommendedName>
</protein>
<feature type="region of interest" description="Disordered" evidence="6">
    <location>
        <begin position="132"/>
        <end position="183"/>
    </location>
</feature>
<dbReference type="Proteomes" id="UP000736787">
    <property type="component" value="Unassembled WGS sequence"/>
</dbReference>
<dbReference type="Pfam" id="PF13877">
    <property type="entry name" value="RPAP3_C"/>
    <property type="match status" value="1"/>
</dbReference>
<comment type="caution">
    <text evidence="11">The sequence shown here is derived from an EMBL/GenBank/DDBJ whole genome shotgun (WGS) entry which is preliminary data.</text>
</comment>
<proteinExistence type="inferred from homology"/>
<accession>A0A329RPX3</accession>
<feature type="compositionally biased region" description="Low complexity" evidence="6">
    <location>
        <begin position="141"/>
        <end position="171"/>
    </location>
</feature>
<feature type="domain" description="RNA-polymerase II-associated protein 3-like C-terminal" evidence="7">
    <location>
        <begin position="386"/>
        <end position="494"/>
    </location>
</feature>
<comment type="similarity">
    <text evidence="3">Belongs to the RPAP3 family.</text>
</comment>
<organism evidence="11 12">
    <name type="scientific">Phytophthora cactorum</name>
    <dbReference type="NCBI Taxonomy" id="29920"/>
    <lineage>
        <taxon>Eukaryota</taxon>
        <taxon>Sar</taxon>
        <taxon>Stramenopiles</taxon>
        <taxon>Oomycota</taxon>
        <taxon>Peronosporomycetes</taxon>
        <taxon>Peronosporales</taxon>
        <taxon>Peronosporaceae</taxon>
        <taxon>Phytophthora</taxon>
    </lineage>
</organism>
<evidence type="ECO:0000256" key="5">
    <source>
        <dbReference type="PROSITE-ProRule" id="PRU00339"/>
    </source>
</evidence>
<dbReference type="STRING" id="29920.A0A329RPX3"/>
<evidence type="ECO:0000313" key="11">
    <source>
        <dbReference type="EMBL" id="RAW25776.1"/>
    </source>
</evidence>
<dbReference type="PANTHER" id="PTHR46423">
    <property type="entry name" value="RNA POLYMERASE II-ASSOCIATED PROTEIN 3"/>
    <property type="match status" value="1"/>
</dbReference>
<evidence type="ECO:0000259" key="7">
    <source>
        <dbReference type="Pfam" id="PF13877"/>
    </source>
</evidence>
<keyword evidence="2 5" id="KW-0802">TPR repeat</keyword>
<evidence type="ECO:0000256" key="1">
    <source>
        <dbReference type="ARBA" id="ARBA00022737"/>
    </source>
</evidence>
<evidence type="ECO:0000313" key="9">
    <source>
        <dbReference type="EMBL" id="KAG2941093.1"/>
    </source>
</evidence>
<evidence type="ECO:0000313" key="8">
    <source>
        <dbReference type="EMBL" id="KAG2857965.1"/>
    </source>
</evidence>
<keyword evidence="12" id="KW-1185">Reference proteome</keyword>
<sequence>MFQQVQPNVSQLVKTKRAARMKEDKTSSVVEVQHQIRANASQLQDYFSDLYAWEMTIDKENSARKRATKTAKSSVAANAAPPPRVATIVGVGSNGEELYAGNEKKLDEHTYDKGYKRWDKFDVDAALKEADEEAGIRQKSEQASASASEQSSGSAPLRVATTSKASTSSTTKSREELEKEEGNAHYKRGDYVAAIKSYTRCLGYNPQNAVVLSNRAMAYLKNREFANAEDDCTLALKADPTHVKSYSRRGTARNSLGKHRLALLDFQHAATLDPKSRQIQTQLQSTRELIRTAIKRSPKRTEFSIEVIGESPMTMQTRPEQDGDAENKENLGSQQPKTSDSEKISFPLQEAGPTVQSSLATSSVEPTVEKLKKKSSAILPKLPKKAPATSYEFGRVWKMLALRGDIEQKSRLLDLRAEYLRMIDPPTLSAVFKTGMESDVLCEIFHTLRQAVLSSSGDAPVSKESASFSLALAKKLTKVPRFNMTIMLLSDSEKEDMAWVVKRLEELLKDGNETQAQEVAGLSKLYELP</sequence>
<dbReference type="InterPro" id="IPR051966">
    <property type="entry name" value="RPAP3"/>
</dbReference>
<feature type="compositionally biased region" description="Basic and acidic residues" evidence="6">
    <location>
        <begin position="172"/>
        <end position="183"/>
    </location>
</feature>
<evidence type="ECO:0000256" key="4">
    <source>
        <dbReference type="ARBA" id="ARBA00040133"/>
    </source>
</evidence>
<keyword evidence="1" id="KW-0677">Repeat</keyword>
<dbReference type="OrthoDB" id="2423701at2759"/>
<evidence type="ECO:0000256" key="2">
    <source>
        <dbReference type="ARBA" id="ARBA00022803"/>
    </source>
</evidence>
<dbReference type="InterPro" id="IPR019734">
    <property type="entry name" value="TPR_rpt"/>
</dbReference>
<evidence type="ECO:0000256" key="3">
    <source>
        <dbReference type="ARBA" id="ARBA00038275"/>
    </source>
</evidence>
<reference evidence="11 12" key="1">
    <citation type="submission" date="2018-01" db="EMBL/GenBank/DDBJ databases">
        <title>Draft genome of the strawberry crown rot pathogen Phytophthora cactorum.</title>
        <authorList>
            <person name="Armitage A.D."/>
            <person name="Lysoe E."/>
            <person name="Nellist C.F."/>
            <person name="Harrison R.J."/>
            <person name="Brurberg M.B."/>
        </authorList>
    </citation>
    <scope>NUCLEOTIDE SEQUENCE [LARGE SCALE GENOMIC DNA]</scope>
    <source>
        <strain evidence="11 12">10300</strain>
    </source>
</reference>
<feature type="compositionally biased region" description="Basic and acidic residues" evidence="6">
    <location>
        <begin position="319"/>
        <end position="329"/>
    </location>
</feature>
<reference evidence="8" key="2">
    <citation type="submission" date="2018-10" db="EMBL/GenBank/DDBJ databases">
        <title>Effector identification in a new, highly contiguous assembly of the strawberry crown rot pathogen Phytophthora cactorum.</title>
        <authorList>
            <person name="Armitage A.D."/>
            <person name="Nellist C.F."/>
            <person name="Bates H."/>
            <person name="Vickerstaff R.J."/>
            <person name="Harrison R.J."/>
        </authorList>
    </citation>
    <scope>NUCLEOTIDE SEQUENCE</scope>
    <source>
        <strain evidence="8">15-7</strain>
        <strain evidence="9">4040</strain>
        <strain evidence="10">P421</strain>
    </source>
</reference>
<dbReference type="Proteomes" id="UP000760860">
    <property type="component" value="Unassembled WGS sequence"/>
</dbReference>
<dbReference type="Proteomes" id="UP000735874">
    <property type="component" value="Unassembled WGS sequence"/>
</dbReference>
<dbReference type="EMBL" id="RCMK01000249">
    <property type="protein sequence ID" value="KAG2941093.1"/>
    <property type="molecule type" value="Genomic_DNA"/>
</dbReference>
<dbReference type="PROSITE" id="PS50005">
    <property type="entry name" value="TPR"/>
    <property type="match status" value="2"/>
</dbReference>
<dbReference type="VEuPathDB" id="FungiDB:PC110_g17817"/>
<evidence type="ECO:0000256" key="6">
    <source>
        <dbReference type="SAM" id="MobiDB-lite"/>
    </source>
</evidence>
<name>A0A329RPX3_9STRA</name>
<evidence type="ECO:0000313" key="10">
    <source>
        <dbReference type="EMBL" id="KAG3221499.1"/>
    </source>
</evidence>
<dbReference type="InterPro" id="IPR011990">
    <property type="entry name" value="TPR-like_helical_dom_sf"/>
</dbReference>
<feature type="repeat" description="TPR" evidence="5">
    <location>
        <begin position="243"/>
        <end position="276"/>
    </location>
</feature>